<dbReference type="HOGENOM" id="CLU_2824135_0_0_7"/>
<evidence type="ECO:0000313" key="3">
    <source>
        <dbReference type="Proteomes" id="UP000006055"/>
    </source>
</evidence>
<dbReference type="KEGG" id="dti:Desti_3594"/>
<organism evidence="2 3">
    <name type="scientific">Desulfomonile tiedjei (strain ATCC 49306 / DSM 6799 / DCB-1)</name>
    <dbReference type="NCBI Taxonomy" id="706587"/>
    <lineage>
        <taxon>Bacteria</taxon>
        <taxon>Pseudomonadati</taxon>
        <taxon>Thermodesulfobacteriota</taxon>
        <taxon>Desulfomonilia</taxon>
        <taxon>Desulfomonilales</taxon>
        <taxon>Desulfomonilaceae</taxon>
        <taxon>Desulfomonile</taxon>
    </lineage>
</organism>
<proteinExistence type="predicted"/>
<evidence type="ECO:0000256" key="1">
    <source>
        <dbReference type="SAM" id="Phobius"/>
    </source>
</evidence>
<keyword evidence="1" id="KW-0472">Membrane</keyword>
<feature type="transmembrane region" description="Helical" evidence="1">
    <location>
        <begin position="6"/>
        <end position="23"/>
    </location>
</feature>
<keyword evidence="1" id="KW-0812">Transmembrane</keyword>
<sequence>MVMAGIAGIVILFLGVTLFRALFKGAAVEQHAGSETHIHKECAMCGWEGTVSKFHKKCSNCGSELY</sequence>
<dbReference type="AlphaFoldDB" id="I4C9K1"/>
<dbReference type="EMBL" id="CP003360">
    <property type="protein sequence ID" value="AFM26242.1"/>
    <property type="molecule type" value="Genomic_DNA"/>
</dbReference>
<evidence type="ECO:0000313" key="2">
    <source>
        <dbReference type="EMBL" id="AFM26242.1"/>
    </source>
</evidence>
<dbReference type="Proteomes" id="UP000006055">
    <property type="component" value="Chromosome"/>
</dbReference>
<keyword evidence="3" id="KW-1185">Reference proteome</keyword>
<keyword evidence="1" id="KW-1133">Transmembrane helix</keyword>
<protein>
    <submittedName>
        <fullName evidence="2">Uncharacterized protein</fullName>
    </submittedName>
</protein>
<name>I4C9K1_DESTA</name>
<accession>I4C9K1</accession>
<gene>
    <name evidence="2" type="ordered locus">Desti_3594</name>
</gene>
<reference evidence="3" key="1">
    <citation type="submission" date="2012-06" db="EMBL/GenBank/DDBJ databases">
        <title>Complete sequence of chromosome of Desulfomonile tiedjei DSM 6799.</title>
        <authorList>
            <person name="Lucas S."/>
            <person name="Copeland A."/>
            <person name="Lapidus A."/>
            <person name="Glavina del Rio T."/>
            <person name="Dalin E."/>
            <person name="Tice H."/>
            <person name="Bruce D."/>
            <person name="Goodwin L."/>
            <person name="Pitluck S."/>
            <person name="Peters L."/>
            <person name="Ovchinnikova G."/>
            <person name="Zeytun A."/>
            <person name="Lu M."/>
            <person name="Kyrpides N."/>
            <person name="Mavromatis K."/>
            <person name="Ivanova N."/>
            <person name="Brettin T."/>
            <person name="Detter J.C."/>
            <person name="Han C."/>
            <person name="Larimer F."/>
            <person name="Land M."/>
            <person name="Hauser L."/>
            <person name="Markowitz V."/>
            <person name="Cheng J.-F."/>
            <person name="Hugenholtz P."/>
            <person name="Woyke T."/>
            <person name="Wu D."/>
            <person name="Spring S."/>
            <person name="Schroeder M."/>
            <person name="Brambilla E."/>
            <person name="Klenk H.-P."/>
            <person name="Eisen J.A."/>
        </authorList>
    </citation>
    <scope>NUCLEOTIDE SEQUENCE [LARGE SCALE GENOMIC DNA]</scope>
    <source>
        <strain evidence="3">ATCC 49306 / DSM 6799 / DCB-1</strain>
    </source>
</reference>